<dbReference type="AlphaFoldDB" id="A0A385Z1R9"/>
<feature type="domain" description="HTH luxR-type" evidence="4">
    <location>
        <begin position="800"/>
        <end position="865"/>
    </location>
</feature>
<dbReference type="PANTHER" id="PTHR44688:SF16">
    <property type="entry name" value="DNA-BINDING TRANSCRIPTIONAL ACTIVATOR DEVR_DOSR"/>
    <property type="match status" value="1"/>
</dbReference>
<dbReference type="EMBL" id="CP032419">
    <property type="protein sequence ID" value="AYC31833.1"/>
    <property type="molecule type" value="Genomic_DNA"/>
</dbReference>
<dbReference type="InterPro" id="IPR059106">
    <property type="entry name" value="WHD_MalT"/>
</dbReference>
<name>A0A385Z1R9_9PSED</name>
<gene>
    <name evidence="5" type="ORF">D3880_05290</name>
</gene>
<dbReference type="PRINTS" id="PR00038">
    <property type="entry name" value="HTHLUXR"/>
</dbReference>
<evidence type="ECO:0000256" key="1">
    <source>
        <dbReference type="ARBA" id="ARBA00023015"/>
    </source>
</evidence>
<dbReference type="InterPro" id="IPR027417">
    <property type="entry name" value="P-loop_NTPase"/>
</dbReference>
<dbReference type="InterPro" id="IPR011990">
    <property type="entry name" value="TPR-like_helical_dom_sf"/>
</dbReference>
<dbReference type="GO" id="GO:0003677">
    <property type="term" value="F:DNA binding"/>
    <property type="evidence" value="ECO:0007669"/>
    <property type="project" value="UniProtKB-KW"/>
</dbReference>
<protein>
    <submittedName>
        <fullName evidence="5">Helix-turn-helix transcriptional regulator</fullName>
    </submittedName>
</protein>
<reference evidence="6" key="1">
    <citation type="submission" date="2018-09" db="EMBL/GenBank/DDBJ databases">
        <authorList>
            <person name="Zhu H."/>
        </authorList>
    </citation>
    <scope>NUCLEOTIDE SEQUENCE [LARGE SCALE GENOMIC DNA]</scope>
    <source>
        <strain evidence="6">K2W31S-8</strain>
    </source>
</reference>
<keyword evidence="6" id="KW-1185">Reference proteome</keyword>
<dbReference type="SMART" id="SM00421">
    <property type="entry name" value="HTH_LUXR"/>
    <property type="match status" value="1"/>
</dbReference>
<dbReference type="PANTHER" id="PTHR44688">
    <property type="entry name" value="DNA-BINDING TRANSCRIPTIONAL ACTIVATOR DEVR_DOSR"/>
    <property type="match status" value="1"/>
</dbReference>
<evidence type="ECO:0000313" key="5">
    <source>
        <dbReference type="EMBL" id="AYC31833.1"/>
    </source>
</evidence>
<evidence type="ECO:0000313" key="6">
    <source>
        <dbReference type="Proteomes" id="UP000265560"/>
    </source>
</evidence>
<dbReference type="SUPFAM" id="SSF46894">
    <property type="entry name" value="C-terminal effector domain of the bipartite response regulators"/>
    <property type="match status" value="1"/>
</dbReference>
<dbReference type="GO" id="GO:0006355">
    <property type="term" value="P:regulation of DNA-templated transcription"/>
    <property type="evidence" value="ECO:0007669"/>
    <property type="project" value="InterPro"/>
</dbReference>
<sequence length="868" mass="97285">MSGPSSVRAFKCQLTPRLKSPLPRLPVNHVPRPRLSRALLASECRLTLLSAPAGFGKSVLLNECARQAPAGTRLVWLDLSGRALTLAELLARLAAALQQTPGAGEPYDELCNLLSRLEQPLWIVLDDYPRQPCAVLDECLDRLLGQALPGLRWWISGRRRPDWNLPRLLLQDDLLELDAYALALQEEELLRLLDELGLELPTELCARLLHDYEGWLAGISLLLLKADVPSLRERLGAGTPVLQDYIGREVLSDLPAMLSRALLVLAHMPRFSTALCEQLLEECGGEILGELRSRQLVIHGLDSRGEWCRLWRPLALILKQLPGGMPAPTQAHLRACQWFYQRGEVRDAVEHALWAEQPEVAASYLQCFGHGQLLVGHSVTQFLHWRDELPSHLFASTPRLITLLGWALIICARLDEVDQCMASLANFLPQADARRQHQLLAQWQAVQGVLQRQRGQPSARQHCLEALEVLSTTSWSQRVLCYQALAQQALALGELDEARRCSDAGLKLARLKGSLVFEGLLNVDQLHLLAMRGEFEHGVELAEQALQQVSMALRQGPVLARLRLLHGSLLASQGRTEEAYAAYRAGLQEAEVCEDAYLLFGYLGLAELAAVTGDHDQAFQLLREAERQMQWLQVSEERYRGVLQLADGALCLRRGDGQAAREILQPLFERYDSQDLLAPSGFYDLLPRLRHYLALVDLRQGLLEPALEALVALRDESLRRDHLALACECRFSLVEALLASSRESEAEQELRSALSEAQRLQLFRPLQELYQRQPGLLMRHATPDQRLRLQQEHAPDEMPVKDSVALLSARELEVLTLIAQGRSNLEIAERLFISLHTVKTHARRINGKLKVERRTQAVAQAKALGLLD</sequence>
<keyword evidence="2" id="KW-0238">DNA-binding</keyword>
<organism evidence="5 6">
    <name type="scientific">Pseudomonas cavernae</name>
    <dbReference type="NCBI Taxonomy" id="2320867"/>
    <lineage>
        <taxon>Bacteria</taxon>
        <taxon>Pseudomonadati</taxon>
        <taxon>Pseudomonadota</taxon>
        <taxon>Gammaproteobacteria</taxon>
        <taxon>Pseudomonadales</taxon>
        <taxon>Pseudomonadaceae</taxon>
        <taxon>Pseudomonas</taxon>
    </lineage>
</organism>
<dbReference type="Pfam" id="PF25873">
    <property type="entry name" value="WHD_MalT"/>
    <property type="match status" value="1"/>
</dbReference>
<proteinExistence type="predicted"/>
<dbReference type="Gene3D" id="3.40.50.300">
    <property type="entry name" value="P-loop containing nucleotide triphosphate hydrolases"/>
    <property type="match status" value="1"/>
</dbReference>
<dbReference type="PROSITE" id="PS50043">
    <property type="entry name" value="HTH_LUXR_2"/>
    <property type="match status" value="1"/>
</dbReference>
<dbReference type="CDD" id="cd06170">
    <property type="entry name" value="LuxR_C_like"/>
    <property type="match status" value="1"/>
</dbReference>
<dbReference type="SUPFAM" id="SSF52540">
    <property type="entry name" value="P-loop containing nucleoside triphosphate hydrolases"/>
    <property type="match status" value="1"/>
</dbReference>
<dbReference type="Gene3D" id="1.25.40.10">
    <property type="entry name" value="Tetratricopeptide repeat domain"/>
    <property type="match status" value="1"/>
</dbReference>
<dbReference type="Gene3D" id="1.10.10.10">
    <property type="entry name" value="Winged helix-like DNA-binding domain superfamily/Winged helix DNA-binding domain"/>
    <property type="match status" value="1"/>
</dbReference>
<dbReference type="InterPro" id="IPR000792">
    <property type="entry name" value="Tscrpt_reg_LuxR_C"/>
</dbReference>
<dbReference type="Pfam" id="PF00196">
    <property type="entry name" value="GerE"/>
    <property type="match status" value="1"/>
</dbReference>
<dbReference type="OrthoDB" id="1123107at2"/>
<keyword evidence="3" id="KW-0804">Transcription</keyword>
<dbReference type="KEGG" id="pcav:D3880_05290"/>
<dbReference type="InterPro" id="IPR016032">
    <property type="entry name" value="Sig_transdc_resp-reg_C-effctor"/>
</dbReference>
<dbReference type="InterPro" id="IPR041617">
    <property type="entry name" value="TPR_MalT"/>
</dbReference>
<evidence type="ECO:0000256" key="3">
    <source>
        <dbReference type="ARBA" id="ARBA00023163"/>
    </source>
</evidence>
<accession>A0A385Z1R9</accession>
<dbReference type="PROSITE" id="PS00622">
    <property type="entry name" value="HTH_LUXR_1"/>
    <property type="match status" value="1"/>
</dbReference>
<dbReference type="Pfam" id="PF17874">
    <property type="entry name" value="TPR_MalT"/>
    <property type="match status" value="1"/>
</dbReference>
<dbReference type="RefSeq" id="WP_119892456.1">
    <property type="nucleotide sequence ID" value="NZ_CP032419.1"/>
</dbReference>
<dbReference type="InterPro" id="IPR036388">
    <property type="entry name" value="WH-like_DNA-bd_sf"/>
</dbReference>
<dbReference type="Proteomes" id="UP000265560">
    <property type="component" value="Chromosome"/>
</dbReference>
<keyword evidence="1" id="KW-0805">Transcription regulation</keyword>
<evidence type="ECO:0000259" key="4">
    <source>
        <dbReference type="PROSITE" id="PS50043"/>
    </source>
</evidence>
<dbReference type="SUPFAM" id="SSF48452">
    <property type="entry name" value="TPR-like"/>
    <property type="match status" value="1"/>
</dbReference>
<evidence type="ECO:0000256" key="2">
    <source>
        <dbReference type="ARBA" id="ARBA00023125"/>
    </source>
</evidence>